<name>A0ABQ3Y088_9ACTN</name>
<dbReference type="Proteomes" id="UP000609879">
    <property type="component" value="Unassembled WGS sequence"/>
</dbReference>
<accession>A0ABQ3Y088</accession>
<sequence>MTAPYETNEPTVTDLAIHDLVNLIRDVDGDNSLSSYELGLELYYRLGVTGVVGFVERTNPDKRLGAGQLAELIVAEFNLDKES</sequence>
<comment type="caution">
    <text evidence="1">The sequence shown here is derived from an EMBL/GenBank/DDBJ whole genome shotgun (WGS) entry which is preliminary data.</text>
</comment>
<protein>
    <recommendedName>
        <fullName evidence="3">EF-hand domain-containing protein</fullName>
    </recommendedName>
</protein>
<dbReference type="RefSeq" id="WP_203761340.1">
    <property type="nucleotide sequence ID" value="NZ_BAAABO010000029.1"/>
</dbReference>
<evidence type="ECO:0000313" key="2">
    <source>
        <dbReference type="Proteomes" id="UP000609879"/>
    </source>
</evidence>
<evidence type="ECO:0008006" key="3">
    <source>
        <dbReference type="Google" id="ProtNLM"/>
    </source>
</evidence>
<evidence type="ECO:0000313" key="1">
    <source>
        <dbReference type="EMBL" id="GID73418.1"/>
    </source>
</evidence>
<keyword evidence="2" id="KW-1185">Reference proteome</keyword>
<gene>
    <name evidence="1" type="ORF">Ade02nite_20590</name>
</gene>
<organism evidence="1 2">
    <name type="scientific">Paractinoplanes deccanensis</name>
    <dbReference type="NCBI Taxonomy" id="113561"/>
    <lineage>
        <taxon>Bacteria</taxon>
        <taxon>Bacillati</taxon>
        <taxon>Actinomycetota</taxon>
        <taxon>Actinomycetes</taxon>
        <taxon>Micromonosporales</taxon>
        <taxon>Micromonosporaceae</taxon>
        <taxon>Paractinoplanes</taxon>
    </lineage>
</organism>
<proteinExistence type="predicted"/>
<dbReference type="EMBL" id="BOMI01000033">
    <property type="protein sequence ID" value="GID73418.1"/>
    <property type="molecule type" value="Genomic_DNA"/>
</dbReference>
<reference evidence="1 2" key="1">
    <citation type="submission" date="2021-01" db="EMBL/GenBank/DDBJ databases">
        <title>Whole genome shotgun sequence of Actinoplanes deccanensis NBRC 13994.</title>
        <authorList>
            <person name="Komaki H."/>
            <person name="Tamura T."/>
        </authorList>
    </citation>
    <scope>NUCLEOTIDE SEQUENCE [LARGE SCALE GENOMIC DNA]</scope>
    <source>
        <strain evidence="1 2">NBRC 13994</strain>
    </source>
</reference>